<accession>A0A0E0AS07</accession>
<evidence type="ECO:0000313" key="1">
    <source>
        <dbReference type="EnsemblPlants" id="OGLUM08G06220.10"/>
    </source>
</evidence>
<evidence type="ECO:0000313" key="2">
    <source>
        <dbReference type="Proteomes" id="UP000026961"/>
    </source>
</evidence>
<name>A0A0E0AS07_9ORYZ</name>
<dbReference type="Proteomes" id="UP000026961">
    <property type="component" value="Chromosome 8"/>
</dbReference>
<dbReference type="EnsemblPlants" id="OGLUM08G06220.10">
    <property type="protein sequence ID" value="OGLUM08G06220.10"/>
    <property type="gene ID" value="OGLUM08G06220"/>
</dbReference>
<dbReference type="Gramene" id="OGLUM08G06220.10">
    <property type="protein sequence ID" value="OGLUM08G06220.10"/>
    <property type="gene ID" value="OGLUM08G06220"/>
</dbReference>
<proteinExistence type="predicted"/>
<reference evidence="1" key="1">
    <citation type="submission" date="2015-04" db="UniProtKB">
        <authorList>
            <consortium name="EnsemblPlants"/>
        </authorList>
    </citation>
    <scope>IDENTIFICATION</scope>
</reference>
<protein>
    <submittedName>
        <fullName evidence="1">Uncharacterized protein</fullName>
    </submittedName>
</protein>
<sequence>MLTRDVDVTKVVTMPSYITEWQLSSENNSYSGLSPMSSASREMCLLKVATELIYVADQTREHQTHHQNLLTIYH</sequence>
<dbReference type="AlphaFoldDB" id="A0A0E0AS07"/>
<dbReference type="HOGENOM" id="CLU_2691789_0_0_1"/>
<reference evidence="1" key="2">
    <citation type="submission" date="2018-05" db="EMBL/GenBank/DDBJ databases">
        <title>OgluRS3 (Oryza glumaepatula Reference Sequence Version 3).</title>
        <authorList>
            <person name="Zhang J."/>
            <person name="Kudrna D."/>
            <person name="Lee S."/>
            <person name="Talag J."/>
            <person name="Welchert J."/>
            <person name="Wing R.A."/>
        </authorList>
    </citation>
    <scope>NUCLEOTIDE SEQUENCE [LARGE SCALE GENOMIC DNA]</scope>
</reference>
<keyword evidence="2" id="KW-1185">Reference proteome</keyword>
<organism evidence="1">
    <name type="scientific">Oryza glumipatula</name>
    <dbReference type="NCBI Taxonomy" id="40148"/>
    <lineage>
        <taxon>Eukaryota</taxon>
        <taxon>Viridiplantae</taxon>
        <taxon>Streptophyta</taxon>
        <taxon>Embryophyta</taxon>
        <taxon>Tracheophyta</taxon>
        <taxon>Spermatophyta</taxon>
        <taxon>Magnoliopsida</taxon>
        <taxon>Liliopsida</taxon>
        <taxon>Poales</taxon>
        <taxon>Poaceae</taxon>
        <taxon>BOP clade</taxon>
        <taxon>Oryzoideae</taxon>
        <taxon>Oryzeae</taxon>
        <taxon>Oryzinae</taxon>
        <taxon>Oryza</taxon>
    </lineage>
</organism>